<evidence type="ECO:0000256" key="1">
    <source>
        <dbReference type="SAM" id="MobiDB-lite"/>
    </source>
</evidence>
<protein>
    <submittedName>
        <fullName evidence="2">Uncharacterized protein</fullName>
    </submittedName>
</protein>
<sequence>MTEQKSDRPPLKTIEKSGTYILTIVRTKTQRFDKNGLGFSATRLFFVDKQGNCLNKNYTCQWPKSLATLLGRATDTYAKPLSEKASGEQLEQYVTPLFGKTVEVEIEVVIKPPYQGKAQFGHTFKSIKAHKPNETTDQSDTAAFDEPKSDVPF</sequence>
<accession>A0A6J7WI03</accession>
<name>A0A6J7WI03_9CAUD</name>
<evidence type="ECO:0000313" key="2">
    <source>
        <dbReference type="EMBL" id="CAB5217669.1"/>
    </source>
</evidence>
<feature type="region of interest" description="Disordered" evidence="1">
    <location>
        <begin position="128"/>
        <end position="153"/>
    </location>
</feature>
<proteinExistence type="predicted"/>
<organism evidence="2">
    <name type="scientific">uncultured Caudovirales phage</name>
    <dbReference type="NCBI Taxonomy" id="2100421"/>
    <lineage>
        <taxon>Viruses</taxon>
        <taxon>Duplodnaviria</taxon>
        <taxon>Heunggongvirae</taxon>
        <taxon>Uroviricota</taxon>
        <taxon>Caudoviricetes</taxon>
        <taxon>Peduoviridae</taxon>
        <taxon>Maltschvirus</taxon>
        <taxon>Maltschvirus maltsch</taxon>
    </lineage>
</organism>
<dbReference type="EMBL" id="LR798249">
    <property type="protein sequence ID" value="CAB5217669.1"/>
    <property type="molecule type" value="Genomic_DNA"/>
</dbReference>
<gene>
    <name evidence="2" type="ORF">UFOVP201_5</name>
</gene>
<reference evidence="2" key="1">
    <citation type="submission" date="2020-05" db="EMBL/GenBank/DDBJ databases">
        <authorList>
            <person name="Chiriac C."/>
            <person name="Salcher M."/>
            <person name="Ghai R."/>
            <person name="Kavagutti S V."/>
        </authorList>
    </citation>
    <scope>NUCLEOTIDE SEQUENCE</scope>
</reference>